<dbReference type="InterPro" id="IPR039424">
    <property type="entry name" value="SBP_5"/>
</dbReference>
<sequence length="517" mass="55586">MVLALSACTSGGEGADATGDRTIVFATGEPDHLTPGRQTVAFDQVLSVFAPLVTLNEQNELEYVQAESIESDDATTWTITLKDGWTFHNGEPVTAHSYVDAWNHTAYGPNSWENSGQLASISGYADLNPTEGEPVAETMSGLAVVDELTFTVELIGPDSQFPLQLSSGQTGFYPMPEAAYEDLDAYDRRPIGNGPFEMTEPWEDNAEFTVSAYDDYAGEQPTIDGVTFRSYTDMNTAYTDVLAGNADVVFVPAGKMTNAGADFGDRLYAFEAPGVDYLGFPLWDPRYASTELRQAISMAIDRDAVNEAIYGGIHEPATALTAPSMAGTPEGVCGEYCEFDPDAAKALLEQAGGFEGTMEIIYPGGLGIDSLFEAYANQIRQNLGIADVVAKPTTDWAEYYESLTSKTVTGPHFGHWGALYASQQNTLRSLFTETGGCYDCTAYSNAEVDALLAEADAAPTLDESYALYAEVQEVVLEDFPTVPTFSNKYPYVTSPKIAELPAVSGSVVLSLVELSEG</sequence>
<organism evidence="2 3">
    <name type="scientific">Agromyces albus</name>
    <dbReference type="NCBI Taxonomy" id="205332"/>
    <lineage>
        <taxon>Bacteria</taxon>
        <taxon>Bacillati</taxon>
        <taxon>Actinomycetota</taxon>
        <taxon>Actinomycetes</taxon>
        <taxon>Micrococcales</taxon>
        <taxon>Microbacteriaceae</taxon>
        <taxon>Agromyces</taxon>
    </lineage>
</organism>
<dbReference type="SUPFAM" id="SSF53850">
    <property type="entry name" value="Periplasmic binding protein-like II"/>
    <property type="match status" value="1"/>
</dbReference>
<dbReference type="GO" id="GO:1904680">
    <property type="term" value="F:peptide transmembrane transporter activity"/>
    <property type="evidence" value="ECO:0007669"/>
    <property type="project" value="TreeGrafter"/>
</dbReference>
<dbReference type="Gene3D" id="3.90.76.10">
    <property type="entry name" value="Dipeptide-binding Protein, Domain 1"/>
    <property type="match status" value="1"/>
</dbReference>
<evidence type="ECO:0000259" key="1">
    <source>
        <dbReference type="Pfam" id="PF00496"/>
    </source>
</evidence>
<reference evidence="2 3" key="1">
    <citation type="submission" date="2019-01" db="EMBL/GenBank/DDBJ databases">
        <title>Agromyces.</title>
        <authorList>
            <person name="Li J."/>
        </authorList>
    </citation>
    <scope>NUCLEOTIDE SEQUENCE [LARGE SCALE GENOMIC DNA]</scope>
    <source>
        <strain evidence="2 3">DSM 15934</strain>
    </source>
</reference>
<dbReference type="PIRSF" id="PIRSF002741">
    <property type="entry name" value="MppA"/>
    <property type="match status" value="1"/>
</dbReference>
<dbReference type="OrthoDB" id="9046151at2"/>
<evidence type="ECO:0000313" key="2">
    <source>
        <dbReference type="EMBL" id="RXZ70505.1"/>
    </source>
</evidence>
<evidence type="ECO:0000313" key="3">
    <source>
        <dbReference type="Proteomes" id="UP000293865"/>
    </source>
</evidence>
<dbReference type="PANTHER" id="PTHR30290">
    <property type="entry name" value="PERIPLASMIC BINDING COMPONENT OF ABC TRANSPORTER"/>
    <property type="match status" value="1"/>
</dbReference>
<dbReference type="AlphaFoldDB" id="A0A4Q2KXW3"/>
<dbReference type="PANTHER" id="PTHR30290:SF83">
    <property type="entry name" value="ABC TRANSPORTER SUBSTRATE-BINDING PROTEIN"/>
    <property type="match status" value="1"/>
</dbReference>
<dbReference type="InterPro" id="IPR030678">
    <property type="entry name" value="Peptide/Ni-bd"/>
</dbReference>
<dbReference type="CDD" id="cd00995">
    <property type="entry name" value="PBP2_NikA_DppA_OppA_like"/>
    <property type="match status" value="1"/>
</dbReference>
<proteinExistence type="predicted"/>
<gene>
    <name evidence="2" type="ORF">ESP51_09775</name>
</gene>
<protein>
    <submittedName>
        <fullName evidence="2">ABC transporter substrate-binding protein</fullName>
    </submittedName>
</protein>
<dbReference type="InterPro" id="IPR000914">
    <property type="entry name" value="SBP_5_dom"/>
</dbReference>
<dbReference type="Gene3D" id="3.10.105.10">
    <property type="entry name" value="Dipeptide-binding Protein, Domain 3"/>
    <property type="match status" value="1"/>
</dbReference>
<dbReference type="Gene3D" id="3.40.190.10">
    <property type="entry name" value="Periplasmic binding protein-like II"/>
    <property type="match status" value="1"/>
</dbReference>
<dbReference type="GO" id="GO:0042597">
    <property type="term" value="C:periplasmic space"/>
    <property type="evidence" value="ECO:0007669"/>
    <property type="project" value="UniProtKB-ARBA"/>
</dbReference>
<dbReference type="GO" id="GO:0015833">
    <property type="term" value="P:peptide transport"/>
    <property type="evidence" value="ECO:0007669"/>
    <property type="project" value="TreeGrafter"/>
</dbReference>
<comment type="caution">
    <text evidence="2">The sequence shown here is derived from an EMBL/GenBank/DDBJ whole genome shotgun (WGS) entry which is preliminary data.</text>
</comment>
<dbReference type="GO" id="GO:0043190">
    <property type="term" value="C:ATP-binding cassette (ABC) transporter complex"/>
    <property type="evidence" value="ECO:0007669"/>
    <property type="project" value="InterPro"/>
</dbReference>
<dbReference type="Pfam" id="PF00496">
    <property type="entry name" value="SBP_bac_5"/>
    <property type="match status" value="1"/>
</dbReference>
<name>A0A4Q2KXW3_9MICO</name>
<keyword evidence="3" id="KW-1185">Reference proteome</keyword>
<dbReference type="Proteomes" id="UP000293865">
    <property type="component" value="Unassembled WGS sequence"/>
</dbReference>
<accession>A0A4Q2KXW3</accession>
<feature type="domain" description="Solute-binding protein family 5" evidence="1">
    <location>
        <begin position="66"/>
        <end position="435"/>
    </location>
</feature>
<dbReference type="EMBL" id="SDPN01000015">
    <property type="protein sequence ID" value="RXZ70505.1"/>
    <property type="molecule type" value="Genomic_DNA"/>
</dbReference>